<reference evidence="1 2" key="1">
    <citation type="journal article" date="2012" name="BMC Genomics">
        <title>Comparative genomic analysis and phylogenetic position of Theileria equi.</title>
        <authorList>
            <person name="Kappmeyer L.S."/>
            <person name="Thiagarajan M."/>
            <person name="Herndon D.R."/>
            <person name="Ramsay J.D."/>
            <person name="Caler E."/>
            <person name="Djikeng A."/>
            <person name="Gillespie J.J."/>
            <person name="Lau A.O."/>
            <person name="Roalson E.H."/>
            <person name="Silva J.C."/>
            <person name="Silva M.G."/>
            <person name="Suarez C.E."/>
            <person name="Ueti M.W."/>
            <person name="Nene V.M."/>
            <person name="Mealey R.H."/>
            <person name="Knowles D.P."/>
            <person name="Brayton K.A."/>
        </authorList>
    </citation>
    <scope>NUCLEOTIDE SEQUENCE [LARGE SCALE GENOMIC DNA]</scope>
    <source>
        <strain evidence="1 2">WA</strain>
    </source>
</reference>
<sequence>MSGPVVNIRNRCNRRCKCKGGRQLTTLVRIIKEIPEFGYCTHEANGTSKISNATWKGVELDRVGGGLHPFEDSASITVYYHFVLDGKQASINKPLLIRSIDSRKQTHWFENVGHYANKKWKRIDKEAEFEKYPTEDNYAQVGKFEEKLKAIACRLFASHGIYISHDKEYALSCPICNRPVNVIVKNYNSELLGYTKYEYSGDISDKSILVYKENQITYRRQNKGFPGYYLPIQLEEENVDKVSVYYWREDKQQENPLLLRIELDSGISYWLENISKGEKDGSYKHEKWNPIEYAVSKTFSTDTNGLKKRLDALNCIYNKVVQINVGKSDCHNTKHYVHKDRIYYSYGEEFGTFPVLYSYKYLHTAGTRESLNISEISVDGQQQKFENGLPFKDITRLTIYVSPCSLNIPFLICVKYNNNTRYEWYERTDTNGNWKKHTKLDKQAPKKDKSDILSVFNALMNNLGIKDCNVQTTASGIKLDITKTVKEGKFSDTYNDTSGGRKVPIFLAKSREEIVLGFFKNFHRPATNGKTFVANRELQLGGEIGRGTGGKIQGIEDFHVYFWDGEPTNPILIGIKQQNRDRPRYYGKFAQTWMNGPIDTLDEQQALDHQNCMVNNAIPIDLKNPTSSGLFRSGKRQSSCLKDVFITQIQRSTILPKGANDYNTDAYQLSNNKRISRVTYDNEPTNIVPPYDEKEPTLNIYYWNKDFEKVPLLIEFKPTNGKPSTWYENLGKEKYKKWENIHENVHKMFYSQDDQNYPQLIEGFTVKLNEVNCVVNRVVQLDISQKSGKYCHSVHSGHSKRVKVSKEQDEKYKGFIGYVHESAVTSQDTFSVSSITNSADLQSSDVHFPLNVSRVTVYFPECNQHAPVMMYIQESGGMEKWLKRTKDNNRWENATTEFNNKNGDTNKIKRFLETIRDTTNACNTPPPNPHVSYSLRLPTSLPAPVKDMDDKLSLNNIFDGIKDIDIEEFMLTQDEYEDDEVIEEQVKHTLVTISPLSIPVVALPGPIGVAATQITSPSITIDISQKPPGNGAELTYTLKGSTGKVYLEKGEYPYDSGFDMFTHEALAGQPFTVEKVMFGKEGEIGDLRPENEKPITSYSVWYWKEDNGMSKPLLVETANEYGTYTYRHSKDWKSWNAPHHKYDPLEGEKLETELDDLNCQLNYGVTMDISYEKYKEGNYCCKNHSNKKVTVKNNSISSNGSKHIQYHTHSISNDGDKLAKIKYYLHVDVNKLNKERKRVITKGLDFPIDSPVNVYVFYCNQNPALIYIKKNGRNGADKWYKRKDKNDHISRWEEVSGQLNDITSTDLVNLDCQKQRKLVDVLKTVGCLNLEECSGAPTVSGPQSTSVNVVSAPQDPEVTIKFSQKTLSPYLNNNKVIKITGSPYPGDGSDFLKYEYVLLPKEKFTLVKIEDESGNNLLKRTTTKEVISVSGYYWNGKLGKALLVGVATKDGKTKYYRNSKGNTWESYPKIESDKEPTKEELDFLNCEINDVVQIDVSKTSDYCHNGHKDGYKKISVKEVNYSDRLGNYTAYEHSPTSGRLNISGFKNGQDSIKLDILPVPIKDAEKVVVYFCKANLGDPLLIYVPDSKNAKRWFKKSDPGENCTKWEFTYGLHDKRDTDHISILNFLDTLESRCKPPLVTVDIYQRGYPNYRNFIYEDTNVQPDKHNILVIPNSNPPGVQGFTGYKHTVEYRYTYFTVNGFKYNLTGATNFGLLPTNYVTCVYVFYYTPLDRQPRKGDNRGRPLLIKIVTIEPTSKTRKEEYYENKSLDYDKNDKWGKWSPTLNPVDSGVLQRKLHLLNCKLNNAVVIDVSKQVNYDACEKNTLDDNHGERMEVKKEDHNASLGNYSIYTHKLKDGLSGKFHVTDFFNGGQNSLHVGGTPDIPILDVSEVKVYRCDKDGKSLLTSLISLP</sequence>
<comment type="caution">
    <text evidence="1">The sequence shown here is derived from an EMBL/GenBank/DDBJ whole genome shotgun (WGS) entry which is preliminary data.</text>
</comment>
<accession>L1LAY7</accession>
<evidence type="ECO:0000313" key="1">
    <source>
        <dbReference type="EMBL" id="EKX72298.1"/>
    </source>
</evidence>
<name>L1LAY7_THEEQ</name>
<dbReference type="STRING" id="1537102.L1LAY7"/>
<dbReference type="EMBL" id="ACOU01000007">
    <property type="protein sequence ID" value="EKX72298.1"/>
    <property type="molecule type" value="Genomic_DNA"/>
</dbReference>
<dbReference type="VEuPathDB" id="PiroplasmaDB:BEWA_047630"/>
<dbReference type="Proteomes" id="UP000031512">
    <property type="component" value="Unassembled WGS sequence"/>
</dbReference>
<dbReference type="OrthoDB" id="361062at2759"/>
<organism evidence="1 2">
    <name type="scientific">Theileria equi strain WA</name>
    <dbReference type="NCBI Taxonomy" id="1537102"/>
    <lineage>
        <taxon>Eukaryota</taxon>
        <taxon>Sar</taxon>
        <taxon>Alveolata</taxon>
        <taxon>Apicomplexa</taxon>
        <taxon>Aconoidasida</taxon>
        <taxon>Piroplasmida</taxon>
        <taxon>Theileriidae</taxon>
        <taxon>Theileria</taxon>
    </lineage>
</organism>
<dbReference type="GeneID" id="15805106"/>
<proteinExistence type="predicted"/>
<dbReference type="RefSeq" id="XP_004831750.1">
    <property type="nucleotide sequence ID" value="XM_004831693.1"/>
</dbReference>
<keyword evidence="2" id="KW-1185">Reference proteome</keyword>
<protein>
    <submittedName>
        <fullName evidence="1">Uncharacterized protein</fullName>
    </submittedName>
</protein>
<gene>
    <name evidence="1" type="ORF">BEWA_047630</name>
</gene>
<dbReference type="KEGG" id="beq:BEWA_047630"/>
<evidence type="ECO:0000313" key="2">
    <source>
        <dbReference type="Proteomes" id="UP000031512"/>
    </source>
</evidence>